<dbReference type="InterPro" id="IPR002575">
    <property type="entry name" value="Aminoglycoside_PTrfase"/>
</dbReference>
<dbReference type="EMBL" id="JABEPQ010000001">
    <property type="protein sequence ID" value="NNM44481.1"/>
    <property type="molecule type" value="Genomic_DNA"/>
</dbReference>
<comment type="caution">
    <text evidence="3">The sequence shown here is derived from an EMBL/GenBank/DDBJ whole genome shotgun (WGS) entry which is preliminary data.</text>
</comment>
<proteinExistence type="predicted"/>
<reference evidence="3 4" key="1">
    <citation type="submission" date="2020-04" db="EMBL/GenBank/DDBJ databases">
        <title>Knoellia sp. isolate from air conditioner.</title>
        <authorList>
            <person name="Chea S."/>
            <person name="Kim D.-U."/>
        </authorList>
    </citation>
    <scope>NUCLEOTIDE SEQUENCE [LARGE SCALE GENOMIC DNA]</scope>
    <source>
        <strain evidence="3 4">DB2414S</strain>
    </source>
</reference>
<keyword evidence="3" id="KW-0808">Transferase</keyword>
<sequence length="339" mass="36209">MTSDFDDAPRDVDYRNTSQRPQFDDLPPVVRDALAEVAGAPVMEASPSVTSGFTGAYAGLLTLRDGRRVFAKAAGPAAPFALEAVPREAAILRRLDGRVTAPRVVGAGPADDWQVVVLEAIDGHLPGMPWTAADAQAVHATCLELAALPPDEVAEVTEESFADAVGADEMSLTCLDELASGEREWPRGIPRLSSGQADELAALGHRAATRLTGDRLVHADLRPDNMLVEPGGRVRVVDWNWTARGPAWADFVGLLPLMAHQGLDADGMAARSPLLEGVPDEAVDSFLAVVIGYMAEHAQHPTWAGTLDVLRAHQRQMARTFLAWLAHRRGWSAAGTAQS</sequence>
<evidence type="ECO:0000313" key="3">
    <source>
        <dbReference type="EMBL" id="NNM44481.1"/>
    </source>
</evidence>
<dbReference type="Gene3D" id="3.30.200.20">
    <property type="entry name" value="Phosphorylase Kinase, domain 1"/>
    <property type="match status" value="1"/>
</dbReference>
<evidence type="ECO:0000256" key="1">
    <source>
        <dbReference type="SAM" id="MobiDB-lite"/>
    </source>
</evidence>
<evidence type="ECO:0000313" key="4">
    <source>
        <dbReference type="Proteomes" id="UP000588586"/>
    </source>
</evidence>
<dbReference type="Proteomes" id="UP000588586">
    <property type="component" value="Unassembled WGS sequence"/>
</dbReference>
<gene>
    <name evidence="3" type="ORF">HJG52_00465</name>
</gene>
<name>A0A849HE50_9MICO</name>
<dbReference type="GO" id="GO:0016740">
    <property type="term" value="F:transferase activity"/>
    <property type="evidence" value="ECO:0007669"/>
    <property type="project" value="UniProtKB-KW"/>
</dbReference>
<dbReference type="InterPro" id="IPR011009">
    <property type="entry name" value="Kinase-like_dom_sf"/>
</dbReference>
<dbReference type="AlphaFoldDB" id="A0A849HE50"/>
<feature type="domain" description="Aminoglycoside phosphotransferase" evidence="2">
    <location>
        <begin position="80"/>
        <end position="258"/>
    </location>
</feature>
<organism evidence="3 4">
    <name type="scientific">Knoellia koreensis</name>
    <dbReference type="NCBI Taxonomy" id="2730921"/>
    <lineage>
        <taxon>Bacteria</taxon>
        <taxon>Bacillati</taxon>
        <taxon>Actinomycetota</taxon>
        <taxon>Actinomycetes</taxon>
        <taxon>Micrococcales</taxon>
        <taxon>Intrasporangiaceae</taxon>
        <taxon>Knoellia</taxon>
    </lineage>
</organism>
<feature type="region of interest" description="Disordered" evidence="1">
    <location>
        <begin position="1"/>
        <end position="25"/>
    </location>
</feature>
<dbReference type="Pfam" id="PF01636">
    <property type="entry name" value="APH"/>
    <property type="match status" value="1"/>
</dbReference>
<protein>
    <submittedName>
        <fullName evidence="3">Phosphotransferase</fullName>
    </submittedName>
</protein>
<keyword evidence="4" id="KW-1185">Reference proteome</keyword>
<dbReference type="InterPro" id="IPR051678">
    <property type="entry name" value="AGP_Transferase"/>
</dbReference>
<dbReference type="Gene3D" id="3.90.1200.10">
    <property type="match status" value="1"/>
</dbReference>
<dbReference type="PANTHER" id="PTHR21310">
    <property type="entry name" value="AMINOGLYCOSIDE PHOSPHOTRANSFERASE-RELATED-RELATED"/>
    <property type="match status" value="1"/>
</dbReference>
<accession>A0A849HE50</accession>
<dbReference type="RefSeq" id="WP_171241628.1">
    <property type="nucleotide sequence ID" value="NZ_JABEPQ010000001.1"/>
</dbReference>
<evidence type="ECO:0000259" key="2">
    <source>
        <dbReference type="Pfam" id="PF01636"/>
    </source>
</evidence>
<dbReference type="SUPFAM" id="SSF56112">
    <property type="entry name" value="Protein kinase-like (PK-like)"/>
    <property type="match status" value="1"/>
</dbReference>